<evidence type="ECO:0000256" key="4">
    <source>
        <dbReference type="SAM" id="SignalP"/>
    </source>
</evidence>
<feature type="compositionally biased region" description="Gly residues" evidence="3">
    <location>
        <begin position="34"/>
        <end position="92"/>
    </location>
</feature>
<evidence type="ECO:0000313" key="5">
    <source>
        <dbReference type="EMBL" id="AUX32218.1"/>
    </source>
</evidence>
<feature type="compositionally biased region" description="Low complexity" evidence="3">
    <location>
        <begin position="24"/>
        <end position="33"/>
    </location>
</feature>
<name>A0A4P2QQG1_SORCE</name>
<dbReference type="AlphaFoldDB" id="A0A4P2QQG1"/>
<dbReference type="Proteomes" id="UP000295497">
    <property type="component" value="Chromosome"/>
</dbReference>
<proteinExistence type="predicted"/>
<dbReference type="InterPro" id="IPR052063">
    <property type="entry name" value="Polysaccharide_Lyase_1"/>
</dbReference>
<keyword evidence="4" id="KW-0732">Signal</keyword>
<sequence length="491" mass="49028">MKGAVLSLVLLGCAVLVGCSGAASSPGPSEDAAGQGGTGGGGGSPGSTSGQGGGATSVGHGSASGAGGSGSGAGTGAGGQGGGAASSGHGGAGGSAIVGSGGAGGSGPVEDAGTVIKVTTLDADGPGSLREAIEAPGRRIIVFEVGGIIDLNRARLDITEPFVTIAGQTAPSPGITLIRGGMRISTHDVRIQHLRFRMGDAGAAPASGFEPDVTTDGASAHDIVIDHCSVAWGVDENLSVSGPRFDGPAGTSRRVTLSNNIIAEGLAESIHEKGSHSMGTLVHDHCTDVTVVGNLYAHNNERNPWYKGFATGAIVNNVVYDPGKWAMRLGPVVREWESSGVTPEPPRVSIVGNYMRHGVSTIPGLPMVGTNSMGSAYIEDNIAVDTLGAAAPIASPQIVVLPEKPAWPEGLVAMPAASVLDAVLAHAGARPRERDEVDLRIVAEVVSGGGMLVDSQDEVGGYPTAAPTARPLVVPAEDIEGWLERLADELE</sequence>
<dbReference type="InterPro" id="IPR011050">
    <property type="entry name" value="Pectin_lyase_fold/virulence"/>
</dbReference>
<dbReference type="EMBL" id="CP012672">
    <property type="protein sequence ID" value="AUX32218.1"/>
    <property type="molecule type" value="Genomic_DNA"/>
</dbReference>
<dbReference type="SUPFAM" id="SSF51126">
    <property type="entry name" value="Pectin lyase-like"/>
    <property type="match status" value="1"/>
</dbReference>
<dbReference type="RefSeq" id="WP_237245488.1">
    <property type="nucleotide sequence ID" value="NZ_CP012672.1"/>
</dbReference>
<feature type="region of interest" description="Disordered" evidence="3">
    <location>
        <begin position="24"/>
        <end position="92"/>
    </location>
</feature>
<gene>
    <name evidence="5" type="ORF">SOCE836_043550</name>
</gene>
<dbReference type="GO" id="GO:0046872">
    <property type="term" value="F:metal ion binding"/>
    <property type="evidence" value="ECO:0007669"/>
    <property type="project" value="UniProtKB-KW"/>
</dbReference>
<keyword evidence="1" id="KW-0479">Metal-binding</keyword>
<dbReference type="Gene3D" id="2.160.20.10">
    <property type="entry name" value="Single-stranded right-handed beta-helix, Pectin lyase-like"/>
    <property type="match status" value="1"/>
</dbReference>
<keyword evidence="2" id="KW-0325">Glycoprotein</keyword>
<dbReference type="PANTHER" id="PTHR42970:SF1">
    <property type="entry name" value="PECTATE LYASE C-RELATED"/>
    <property type="match status" value="1"/>
</dbReference>
<organism evidence="5 6">
    <name type="scientific">Sorangium cellulosum</name>
    <name type="common">Polyangium cellulosum</name>
    <dbReference type="NCBI Taxonomy" id="56"/>
    <lineage>
        <taxon>Bacteria</taxon>
        <taxon>Pseudomonadati</taxon>
        <taxon>Myxococcota</taxon>
        <taxon>Polyangia</taxon>
        <taxon>Polyangiales</taxon>
        <taxon>Polyangiaceae</taxon>
        <taxon>Sorangium</taxon>
    </lineage>
</organism>
<evidence type="ECO:0000256" key="3">
    <source>
        <dbReference type="SAM" id="MobiDB-lite"/>
    </source>
</evidence>
<evidence type="ECO:0008006" key="7">
    <source>
        <dbReference type="Google" id="ProtNLM"/>
    </source>
</evidence>
<dbReference type="InterPro" id="IPR012334">
    <property type="entry name" value="Pectin_lyas_fold"/>
</dbReference>
<feature type="signal peptide" evidence="4">
    <location>
        <begin position="1"/>
        <end position="22"/>
    </location>
</feature>
<dbReference type="PANTHER" id="PTHR42970">
    <property type="entry name" value="PECTATE LYASE C-RELATED"/>
    <property type="match status" value="1"/>
</dbReference>
<protein>
    <recommendedName>
        <fullName evidence="7">Pectate lyase</fullName>
    </recommendedName>
</protein>
<evidence type="ECO:0000313" key="6">
    <source>
        <dbReference type="Proteomes" id="UP000295497"/>
    </source>
</evidence>
<feature type="chain" id="PRO_5021023330" description="Pectate lyase" evidence="4">
    <location>
        <begin position="23"/>
        <end position="491"/>
    </location>
</feature>
<evidence type="ECO:0000256" key="1">
    <source>
        <dbReference type="ARBA" id="ARBA00022723"/>
    </source>
</evidence>
<dbReference type="PROSITE" id="PS51257">
    <property type="entry name" value="PROKAR_LIPOPROTEIN"/>
    <property type="match status" value="1"/>
</dbReference>
<reference evidence="5 6" key="1">
    <citation type="submission" date="2015-09" db="EMBL/GenBank/DDBJ databases">
        <title>Sorangium comparison.</title>
        <authorList>
            <person name="Zaburannyi N."/>
            <person name="Bunk B."/>
            <person name="Overmann J."/>
            <person name="Mueller R."/>
        </authorList>
    </citation>
    <scope>NUCLEOTIDE SEQUENCE [LARGE SCALE GENOMIC DNA]</scope>
    <source>
        <strain evidence="5 6">So ce836</strain>
    </source>
</reference>
<accession>A0A4P2QQG1</accession>
<evidence type="ECO:0000256" key="2">
    <source>
        <dbReference type="ARBA" id="ARBA00023180"/>
    </source>
</evidence>